<evidence type="ECO:0000256" key="2">
    <source>
        <dbReference type="RuleBase" id="RU003616"/>
    </source>
</evidence>
<organism evidence="4 5">
    <name type="scientific">Tepidimicrobium xylanilyticum</name>
    <dbReference type="NCBI Taxonomy" id="1123352"/>
    <lineage>
        <taxon>Bacteria</taxon>
        <taxon>Bacillati</taxon>
        <taxon>Bacillota</taxon>
        <taxon>Tissierellia</taxon>
        <taxon>Tissierellales</taxon>
        <taxon>Tepidimicrobiaceae</taxon>
        <taxon>Tepidimicrobium</taxon>
    </lineage>
</organism>
<evidence type="ECO:0000259" key="3">
    <source>
        <dbReference type="PROSITE" id="PS01031"/>
    </source>
</evidence>
<proteinExistence type="inferred from homology"/>
<dbReference type="Proteomes" id="UP000198828">
    <property type="component" value="Unassembled WGS sequence"/>
</dbReference>
<dbReference type="OrthoDB" id="9811615at2"/>
<evidence type="ECO:0000313" key="4">
    <source>
        <dbReference type="EMBL" id="SDX51161.1"/>
    </source>
</evidence>
<accession>A0A1H3CAM3</accession>
<evidence type="ECO:0000256" key="1">
    <source>
        <dbReference type="PROSITE-ProRule" id="PRU00285"/>
    </source>
</evidence>
<reference evidence="4 5" key="1">
    <citation type="submission" date="2016-10" db="EMBL/GenBank/DDBJ databases">
        <authorList>
            <person name="de Groot N.N."/>
        </authorList>
    </citation>
    <scope>NUCLEOTIDE SEQUENCE [LARGE SCALE GENOMIC DNA]</scope>
    <source>
        <strain evidence="4 5">DSM 23310</strain>
    </source>
</reference>
<dbReference type="CDD" id="cd06471">
    <property type="entry name" value="ACD_LpsHSP_like"/>
    <property type="match status" value="1"/>
</dbReference>
<dbReference type="PANTHER" id="PTHR11527">
    <property type="entry name" value="HEAT-SHOCK PROTEIN 20 FAMILY MEMBER"/>
    <property type="match status" value="1"/>
</dbReference>
<dbReference type="InterPro" id="IPR008978">
    <property type="entry name" value="HSP20-like_chaperone"/>
</dbReference>
<dbReference type="SUPFAM" id="SSF49764">
    <property type="entry name" value="HSP20-like chaperones"/>
    <property type="match status" value="1"/>
</dbReference>
<name>A0A1H3CAM3_9FIRM</name>
<dbReference type="InterPro" id="IPR002068">
    <property type="entry name" value="A-crystallin/Hsp20_dom"/>
</dbReference>
<sequence>MFGITPFGRRASSLSRRWGFDFDRFFDNMLEEFESIAYPYSPMKVDIKDKGKEYVLEAEIPGAKKDNIILEVKDDILTIAVERDEELREERENYIRRERRYGSYSRSFYVDDVDQDKIKAKFEDGILKIVLPKKPETSSGRNRIQIE</sequence>
<dbReference type="EMBL" id="FNNG01000012">
    <property type="protein sequence ID" value="SDX51161.1"/>
    <property type="molecule type" value="Genomic_DNA"/>
</dbReference>
<dbReference type="RefSeq" id="WP_093754072.1">
    <property type="nucleotide sequence ID" value="NZ_BSYN01000016.1"/>
</dbReference>
<comment type="similarity">
    <text evidence="1 2">Belongs to the small heat shock protein (HSP20) family.</text>
</comment>
<feature type="domain" description="SHSP" evidence="3">
    <location>
        <begin position="34"/>
        <end position="147"/>
    </location>
</feature>
<dbReference type="Gene3D" id="2.60.40.790">
    <property type="match status" value="1"/>
</dbReference>
<evidence type="ECO:0000313" key="5">
    <source>
        <dbReference type="Proteomes" id="UP000198828"/>
    </source>
</evidence>
<gene>
    <name evidence="4" type="ORF">SAMN05660923_02435</name>
</gene>
<dbReference type="PROSITE" id="PS01031">
    <property type="entry name" value="SHSP"/>
    <property type="match status" value="1"/>
</dbReference>
<dbReference type="AlphaFoldDB" id="A0A1H3CAM3"/>
<dbReference type="Pfam" id="PF00011">
    <property type="entry name" value="HSP20"/>
    <property type="match status" value="1"/>
</dbReference>
<dbReference type="InterPro" id="IPR031107">
    <property type="entry name" value="Small_HSP"/>
</dbReference>
<keyword evidence="5" id="KW-1185">Reference proteome</keyword>
<protein>
    <submittedName>
        <fullName evidence="4">Heat shock protein Hsp20</fullName>
    </submittedName>
</protein>
<keyword evidence="4" id="KW-0346">Stress response</keyword>